<dbReference type="Proteomes" id="UP000266934">
    <property type="component" value="Chromosome"/>
</dbReference>
<dbReference type="NCBIfam" id="NF006518">
    <property type="entry name" value="PRK08965.1-2"/>
    <property type="match status" value="1"/>
</dbReference>
<dbReference type="GO" id="GO:0008324">
    <property type="term" value="F:monoatomic cation transmembrane transporter activity"/>
    <property type="evidence" value="ECO:0007669"/>
    <property type="project" value="InterPro"/>
</dbReference>
<dbReference type="InterPro" id="IPR002758">
    <property type="entry name" value="Cation_antiport_E"/>
</dbReference>
<protein>
    <submittedName>
        <fullName evidence="8">Monovalent cation/H+ antiporter subunit E</fullName>
    </submittedName>
</protein>
<evidence type="ECO:0000256" key="1">
    <source>
        <dbReference type="ARBA" id="ARBA00004651"/>
    </source>
</evidence>
<feature type="transmembrane region" description="Helical" evidence="7">
    <location>
        <begin position="63"/>
        <end position="82"/>
    </location>
</feature>
<dbReference type="GO" id="GO:0005886">
    <property type="term" value="C:plasma membrane"/>
    <property type="evidence" value="ECO:0007669"/>
    <property type="project" value="UniProtKB-SubCell"/>
</dbReference>
<evidence type="ECO:0000256" key="3">
    <source>
        <dbReference type="ARBA" id="ARBA00022475"/>
    </source>
</evidence>
<dbReference type="PANTHER" id="PTHR34584">
    <property type="entry name" value="NA(+)/H(+) ANTIPORTER SUBUNIT E1"/>
    <property type="match status" value="1"/>
</dbReference>
<dbReference type="AlphaFoldDB" id="A0A348FW79"/>
<dbReference type="PANTHER" id="PTHR34584:SF1">
    <property type="entry name" value="NA(+)_H(+) ANTIPORTER SUBUNIT E1"/>
    <property type="match status" value="1"/>
</dbReference>
<keyword evidence="3" id="KW-1003">Cell membrane</keyword>
<evidence type="ECO:0000256" key="4">
    <source>
        <dbReference type="ARBA" id="ARBA00022692"/>
    </source>
</evidence>
<organism evidence="8 9">
    <name type="scientific">Blastochloris tepida</name>
    <dbReference type="NCBI Taxonomy" id="2233851"/>
    <lineage>
        <taxon>Bacteria</taxon>
        <taxon>Pseudomonadati</taxon>
        <taxon>Pseudomonadota</taxon>
        <taxon>Alphaproteobacteria</taxon>
        <taxon>Hyphomicrobiales</taxon>
        <taxon>Blastochloridaceae</taxon>
        <taxon>Blastochloris</taxon>
    </lineage>
</organism>
<dbReference type="PIRSF" id="PIRSF019239">
    <property type="entry name" value="MrpE"/>
    <property type="match status" value="1"/>
</dbReference>
<name>A0A348FW79_9HYPH</name>
<evidence type="ECO:0000256" key="2">
    <source>
        <dbReference type="ARBA" id="ARBA00006228"/>
    </source>
</evidence>
<keyword evidence="6 7" id="KW-0472">Membrane</keyword>
<accession>A0A348FW79</accession>
<evidence type="ECO:0000256" key="5">
    <source>
        <dbReference type="ARBA" id="ARBA00022989"/>
    </source>
</evidence>
<sequence length="165" mass="17959">MSVLHALVPAPVLSLMILGLWLALAPQITPGQFVLGAVVALAIPRLTAAFWPDRPRLARPLAALRLAGTVLADIVVANFAVARRVVGPLHRLHPAFVEVPLDLRDGFVATILGSIVSLTPGTVSIEIDRERWILFVHALDDTDPQQLVDTIKRRYEAPLREAFAC</sequence>
<dbReference type="KEGG" id="blag:BLTE_02470"/>
<keyword evidence="4 7" id="KW-0812">Transmembrane</keyword>
<dbReference type="EMBL" id="AP018907">
    <property type="protein sequence ID" value="BBF91562.1"/>
    <property type="molecule type" value="Genomic_DNA"/>
</dbReference>
<keyword evidence="9" id="KW-1185">Reference proteome</keyword>
<comment type="similarity">
    <text evidence="2">Belongs to the CPA3 antiporters (TC 2.A.63) subunit E family.</text>
</comment>
<reference evidence="8 9" key="1">
    <citation type="submission" date="2018-08" db="EMBL/GenBank/DDBJ databases">
        <title>Complete genome sequencing of Blastochloris tepida GI.</title>
        <authorList>
            <person name="Tsukatani Y."/>
            <person name="Mori H."/>
        </authorList>
    </citation>
    <scope>NUCLEOTIDE SEQUENCE [LARGE SCALE GENOMIC DNA]</scope>
    <source>
        <strain evidence="8 9">GI</strain>
    </source>
</reference>
<evidence type="ECO:0000313" key="8">
    <source>
        <dbReference type="EMBL" id="BBF91562.1"/>
    </source>
</evidence>
<feature type="transmembrane region" description="Helical" evidence="7">
    <location>
        <begin position="33"/>
        <end position="51"/>
    </location>
</feature>
<proteinExistence type="inferred from homology"/>
<gene>
    <name evidence="8" type="ORF">BLTE_02470</name>
</gene>
<comment type="subcellular location">
    <subcellularLocation>
        <location evidence="1">Cell membrane</location>
        <topology evidence="1">Multi-pass membrane protein</topology>
    </subcellularLocation>
</comment>
<keyword evidence="5 7" id="KW-1133">Transmembrane helix</keyword>
<dbReference type="Pfam" id="PF01899">
    <property type="entry name" value="MNHE"/>
    <property type="match status" value="1"/>
</dbReference>
<evidence type="ECO:0000256" key="6">
    <source>
        <dbReference type="ARBA" id="ARBA00023136"/>
    </source>
</evidence>
<evidence type="ECO:0000313" key="9">
    <source>
        <dbReference type="Proteomes" id="UP000266934"/>
    </source>
</evidence>
<evidence type="ECO:0000256" key="7">
    <source>
        <dbReference type="SAM" id="Phobius"/>
    </source>
</evidence>
<feature type="transmembrane region" description="Helical" evidence="7">
    <location>
        <begin position="6"/>
        <end position="26"/>
    </location>
</feature>